<dbReference type="AlphaFoldDB" id="A0A199XVU0"/>
<dbReference type="OrthoDB" id="1440507at2"/>
<accession>A0A199XVU0</accession>
<evidence type="ECO:0000313" key="3">
    <source>
        <dbReference type="Proteomes" id="UP000093807"/>
    </source>
</evidence>
<evidence type="ECO:0000313" key="2">
    <source>
        <dbReference type="EMBL" id="OAZ05552.1"/>
    </source>
</evidence>
<proteinExistence type="predicted"/>
<dbReference type="EMBL" id="JMTM01000004">
    <property type="protein sequence ID" value="OAZ05552.1"/>
    <property type="molecule type" value="Genomic_DNA"/>
</dbReference>
<dbReference type="PATRIC" id="fig|29536.5.peg.84"/>
<protein>
    <submittedName>
        <fullName evidence="2">Uncharacterized protein</fullName>
    </submittedName>
</protein>
<name>A0A199XVU0_9FLAO</name>
<dbReference type="RefSeq" id="WP_064713987.1">
    <property type="nucleotide sequence ID" value="NZ_JMTM01000004.1"/>
</dbReference>
<organism evidence="2 3">
    <name type="scientific">Flavobacterium succinicans</name>
    <dbReference type="NCBI Taxonomy" id="29536"/>
    <lineage>
        <taxon>Bacteria</taxon>
        <taxon>Pseudomonadati</taxon>
        <taxon>Bacteroidota</taxon>
        <taxon>Flavobacteriia</taxon>
        <taxon>Flavobacteriales</taxon>
        <taxon>Flavobacteriaceae</taxon>
        <taxon>Flavobacterium</taxon>
    </lineage>
</organism>
<comment type="caution">
    <text evidence="2">The sequence shown here is derived from an EMBL/GenBank/DDBJ whole genome shotgun (WGS) entry which is preliminary data.</text>
</comment>
<evidence type="ECO:0000256" key="1">
    <source>
        <dbReference type="SAM" id="MobiDB-lite"/>
    </source>
</evidence>
<feature type="region of interest" description="Disordered" evidence="1">
    <location>
        <begin position="115"/>
        <end position="142"/>
    </location>
</feature>
<keyword evidence="3" id="KW-1185">Reference proteome</keyword>
<dbReference type="Proteomes" id="UP000093807">
    <property type="component" value="Unassembled WGS sequence"/>
</dbReference>
<reference evidence="2 3" key="1">
    <citation type="submission" date="2016-06" db="EMBL/GenBank/DDBJ databases">
        <title>Draft genome sequence of Flavobacterium succinicans strain DD5b.</title>
        <authorList>
            <person name="Poehlein A."/>
            <person name="Daniel R."/>
            <person name="Simeonova D.D."/>
        </authorList>
    </citation>
    <scope>NUCLEOTIDE SEQUENCE [LARGE SCALE GENOMIC DNA]</scope>
    <source>
        <strain evidence="2 3">DD5b</strain>
    </source>
</reference>
<gene>
    <name evidence="2" type="ORF">FLB_00820</name>
</gene>
<sequence>MEQKQGKPKQLITKEFAKLLNENYNKTRYPLIKEAIKKEDANAIWFSIEELENYIAYIKAEAKKQKGEIDGIRFHFGAYPEDKAYAEKAGLTTIFLAPTGKKKIKKTTEIAKMEKSAESDDSLNIAPLNYGSIGNPPPITYN</sequence>